<name>A0ABW0X7Y9_9ACTN</name>
<dbReference type="Proteomes" id="UP001595975">
    <property type="component" value="Unassembled WGS sequence"/>
</dbReference>
<sequence>MANIEVATTRVSNARGAYVWRKLPRTTLQRTAPATMTAAPIACRAGRRQQQAEGRGVALDQVVPVEEFRQVRLVGGGEGDRRGAGE</sequence>
<accession>A0ABW0X7Y9</accession>
<evidence type="ECO:0000313" key="2">
    <source>
        <dbReference type="Proteomes" id="UP001595975"/>
    </source>
</evidence>
<protein>
    <submittedName>
        <fullName evidence="1">Uncharacterized protein</fullName>
    </submittedName>
</protein>
<dbReference type="RefSeq" id="WP_380227659.1">
    <property type="nucleotide sequence ID" value="NZ_JBHSOF010000034.1"/>
</dbReference>
<evidence type="ECO:0000313" key="1">
    <source>
        <dbReference type="EMBL" id="MFC5665987.1"/>
    </source>
</evidence>
<gene>
    <name evidence="1" type="ORF">ACFP3U_23790</name>
</gene>
<dbReference type="EMBL" id="JBHSOF010000034">
    <property type="protein sequence ID" value="MFC5665987.1"/>
    <property type="molecule type" value="Genomic_DNA"/>
</dbReference>
<organism evidence="1 2">
    <name type="scientific">Kitasatospora misakiensis</name>
    <dbReference type="NCBI Taxonomy" id="67330"/>
    <lineage>
        <taxon>Bacteria</taxon>
        <taxon>Bacillati</taxon>
        <taxon>Actinomycetota</taxon>
        <taxon>Actinomycetes</taxon>
        <taxon>Kitasatosporales</taxon>
        <taxon>Streptomycetaceae</taxon>
        <taxon>Kitasatospora</taxon>
    </lineage>
</organism>
<proteinExistence type="predicted"/>
<comment type="caution">
    <text evidence="1">The sequence shown here is derived from an EMBL/GenBank/DDBJ whole genome shotgun (WGS) entry which is preliminary data.</text>
</comment>
<reference evidence="2" key="1">
    <citation type="journal article" date="2019" name="Int. J. Syst. Evol. Microbiol.">
        <title>The Global Catalogue of Microorganisms (GCM) 10K type strain sequencing project: providing services to taxonomists for standard genome sequencing and annotation.</title>
        <authorList>
            <consortium name="The Broad Institute Genomics Platform"/>
            <consortium name="The Broad Institute Genome Sequencing Center for Infectious Disease"/>
            <person name="Wu L."/>
            <person name="Ma J."/>
        </authorList>
    </citation>
    <scope>NUCLEOTIDE SEQUENCE [LARGE SCALE GENOMIC DNA]</scope>
    <source>
        <strain evidence="2">CGMCC 4.1437</strain>
    </source>
</reference>
<keyword evidence="2" id="KW-1185">Reference proteome</keyword>